<organism evidence="1">
    <name type="scientific">Anguilla anguilla</name>
    <name type="common">European freshwater eel</name>
    <name type="synonym">Muraena anguilla</name>
    <dbReference type="NCBI Taxonomy" id="7936"/>
    <lineage>
        <taxon>Eukaryota</taxon>
        <taxon>Metazoa</taxon>
        <taxon>Chordata</taxon>
        <taxon>Craniata</taxon>
        <taxon>Vertebrata</taxon>
        <taxon>Euteleostomi</taxon>
        <taxon>Actinopterygii</taxon>
        <taxon>Neopterygii</taxon>
        <taxon>Teleostei</taxon>
        <taxon>Anguilliformes</taxon>
        <taxon>Anguillidae</taxon>
        <taxon>Anguilla</taxon>
    </lineage>
</organism>
<dbReference type="EMBL" id="GBXM01016061">
    <property type="protein sequence ID" value="JAH92516.1"/>
    <property type="molecule type" value="Transcribed_RNA"/>
</dbReference>
<evidence type="ECO:0000313" key="1">
    <source>
        <dbReference type="EMBL" id="JAH92516.1"/>
    </source>
</evidence>
<proteinExistence type="predicted"/>
<reference evidence="1" key="2">
    <citation type="journal article" date="2015" name="Fish Shellfish Immunol.">
        <title>Early steps in the European eel (Anguilla anguilla)-Vibrio vulnificus interaction in the gills: Role of the RtxA13 toxin.</title>
        <authorList>
            <person name="Callol A."/>
            <person name="Pajuelo D."/>
            <person name="Ebbesson L."/>
            <person name="Teles M."/>
            <person name="MacKenzie S."/>
            <person name="Amaro C."/>
        </authorList>
    </citation>
    <scope>NUCLEOTIDE SEQUENCE</scope>
</reference>
<name>A0A0E9WQF8_ANGAN</name>
<protein>
    <submittedName>
        <fullName evidence="1">Uncharacterized protein</fullName>
    </submittedName>
</protein>
<dbReference type="AlphaFoldDB" id="A0A0E9WQF8"/>
<sequence length="45" mass="4793">MCHSKNDSQCGAIIKIQCILKGIVAAVELLLIHGNISTKGFLTPI</sequence>
<accession>A0A0E9WQF8</accession>
<reference evidence="1" key="1">
    <citation type="submission" date="2014-11" db="EMBL/GenBank/DDBJ databases">
        <authorList>
            <person name="Amaro Gonzalez C."/>
        </authorList>
    </citation>
    <scope>NUCLEOTIDE SEQUENCE</scope>
</reference>